<evidence type="ECO:0000313" key="1">
    <source>
        <dbReference type="EMBL" id="MBV7379062.1"/>
    </source>
</evidence>
<protein>
    <submittedName>
        <fullName evidence="1">Sulfotransferase</fullName>
    </submittedName>
</protein>
<name>A0ABS6T1G9_9RHOB</name>
<evidence type="ECO:0000313" key="2">
    <source>
        <dbReference type="Proteomes" id="UP000756530"/>
    </source>
</evidence>
<proteinExistence type="predicted"/>
<organism evidence="1 2">
    <name type="scientific">Maritimibacter dapengensis</name>
    <dbReference type="NCBI Taxonomy" id="2836868"/>
    <lineage>
        <taxon>Bacteria</taxon>
        <taxon>Pseudomonadati</taxon>
        <taxon>Pseudomonadota</taxon>
        <taxon>Alphaproteobacteria</taxon>
        <taxon>Rhodobacterales</taxon>
        <taxon>Roseobacteraceae</taxon>
        <taxon>Maritimibacter</taxon>
    </lineage>
</organism>
<reference evidence="1 2" key="1">
    <citation type="submission" date="2021-05" db="EMBL/GenBank/DDBJ databases">
        <title>Culturable bacteria isolated from Daya Bay.</title>
        <authorList>
            <person name="Zheng W."/>
            <person name="Yu S."/>
            <person name="Huang Y."/>
        </authorList>
    </citation>
    <scope>NUCLEOTIDE SEQUENCE [LARGE SCALE GENOMIC DNA]</scope>
    <source>
        <strain evidence="1 2">DP4N28-5</strain>
    </source>
</reference>
<sequence>MQGIFVVGTGRSGTHFTIRLLEGFSGAHDPLAGVENNAVLMDIAKAAIHHRMPSEATADYYRRQMLYLNGVFLDQHHPNLFFVEHWAAMFPGLVFLYPDRPAYQVVASMLRHGGVMSWYRHAGAWQDDAKPRVPFPNRFLGLDRFEDIEALPKHLLCAHRVFAHRRAFLDREEAMGGALRRVDYEALVADPEGAFRRVFTEDEQAALGDFELVEEPRAGSLKKYLDVLTKDQIDEIEALEGAAFGR</sequence>
<dbReference type="EMBL" id="JAHUZE010000002">
    <property type="protein sequence ID" value="MBV7379062.1"/>
    <property type="molecule type" value="Genomic_DNA"/>
</dbReference>
<gene>
    <name evidence="1" type="ORF">KJP28_08985</name>
</gene>
<dbReference type="RefSeq" id="WP_218392216.1">
    <property type="nucleotide sequence ID" value="NZ_JAHUZE010000002.1"/>
</dbReference>
<keyword evidence="2" id="KW-1185">Reference proteome</keyword>
<comment type="caution">
    <text evidence="1">The sequence shown here is derived from an EMBL/GenBank/DDBJ whole genome shotgun (WGS) entry which is preliminary data.</text>
</comment>
<dbReference type="Proteomes" id="UP000756530">
    <property type="component" value="Unassembled WGS sequence"/>
</dbReference>
<accession>A0ABS6T1G9</accession>